<feature type="domain" description="AB hydrolase-1" evidence="2">
    <location>
        <begin position="143"/>
        <end position="298"/>
    </location>
</feature>
<dbReference type="EMBL" id="CATYWO010000001">
    <property type="protein sequence ID" value="CAJ0777645.1"/>
    <property type="molecule type" value="Genomic_DNA"/>
</dbReference>
<keyword evidence="4" id="KW-1185">Reference proteome</keyword>
<gene>
    <name evidence="3" type="ORF">LMG7141_00652</name>
</gene>
<accession>A0ABM9IZQ6</accession>
<name>A0ABM9IZQ6_9RALS</name>
<protein>
    <recommendedName>
        <fullName evidence="2">AB hydrolase-1 domain-containing protein</fullName>
    </recommendedName>
</protein>
<proteinExistence type="predicted"/>
<reference evidence="3 4" key="1">
    <citation type="submission" date="2023-07" db="EMBL/GenBank/DDBJ databases">
        <authorList>
            <person name="Peeters C."/>
        </authorList>
    </citation>
    <scope>NUCLEOTIDE SEQUENCE [LARGE SCALE GENOMIC DNA]</scope>
    <source>
        <strain evidence="3 4">LMG 7141</strain>
    </source>
</reference>
<dbReference type="SUPFAM" id="SSF53474">
    <property type="entry name" value="alpha/beta-Hydrolases"/>
    <property type="match status" value="1"/>
</dbReference>
<comment type="caution">
    <text evidence="3">The sequence shown here is derived from an EMBL/GenBank/DDBJ whole genome shotgun (WGS) entry which is preliminary data.</text>
</comment>
<dbReference type="Proteomes" id="UP001189616">
    <property type="component" value="Unassembled WGS sequence"/>
</dbReference>
<evidence type="ECO:0000313" key="4">
    <source>
        <dbReference type="Proteomes" id="UP001189616"/>
    </source>
</evidence>
<dbReference type="InterPro" id="IPR029058">
    <property type="entry name" value="AB_hydrolase_fold"/>
</dbReference>
<evidence type="ECO:0000259" key="2">
    <source>
        <dbReference type="Pfam" id="PF12697"/>
    </source>
</evidence>
<dbReference type="RefSeq" id="WP_316655127.1">
    <property type="nucleotide sequence ID" value="NZ_CATYWO010000001.1"/>
</dbReference>
<feature type="transmembrane region" description="Helical" evidence="1">
    <location>
        <begin position="49"/>
        <end position="78"/>
    </location>
</feature>
<dbReference type="Pfam" id="PF12697">
    <property type="entry name" value="Abhydrolase_6"/>
    <property type="match status" value="1"/>
</dbReference>
<dbReference type="PANTHER" id="PTHR37946">
    <property type="entry name" value="SLL1969 PROTEIN"/>
    <property type="match status" value="1"/>
</dbReference>
<dbReference type="Gene3D" id="3.40.50.1820">
    <property type="entry name" value="alpha/beta hydrolase"/>
    <property type="match status" value="1"/>
</dbReference>
<keyword evidence="1" id="KW-0472">Membrane</keyword>
<keyword evidence="1" id="KW-1133">Transmembrane helix</keyword>
<evidence type="ECO:0000313" key="3">
    <source>
        <dbReference type="EMBL" id="CAJ0777645.1"/>
    </source>
</evidence>
<dbReference type="InterPro" id="IPR000073">
    <property type="entry name" value="AB_hydrolase_1"/>
</dbReference>
<keyword evidence="1" id="KW-0812">Transmembrane</keyword>
<organism evidence="3 4">
    <name type="scientific">Ralstonia condita</name>
    <dbReference type="NCBI Taxonomy" id="3058600"/>
    <lineage>
        <taxon>Bacteria</taxon>
        <taxon>Pseudomonadati</taxon>
        <taxon>Pseudomonadota</taxon>
        <taxon>Betaproteobacteria</taxon>
        <taxon>Burkholderiales</taxon>
        <taxon>Burkholderiaceae</taxon>
        <taxon>Ralstonia</taxon>
    </lineage>
</organism>
<sequence>MTRADLAAPSVPFASLTAANARRAAVALQCVAAVAVAWAAHRWGGCSWAGAAAVAAVALVFGYVASVGWAFLIALASLGSANPDDPAWDRMPVPSAQRIGTAGFIACWLRECASVAWMFNVLQPFRAQVAFDTPVEGGQRIPVLMIHGYGCNRAVWLPIQKHLAAAGHPTDAIDLMPLLGDIDDYARDIARAIASMTHAHGRAPVLLCHSMGGLAARALLRQSGDGCPVAHVITLGTPHRGTVMARGGRGRNVRQMAWASPWLRQLAASETPAVRARITSIFSWHDSIVGPAGASWLEGARHVPFAGIGHVSLLCDARVRNAVLAELARIERIRPTPSA</sequence>
<dbReference type="PANTHER" id="PTHR37946:SF1">
    <property type="entry name" value="SLL1969 PROTEIN"/>
    <property type="match status" value="1"/>
</dbReference>
<evidence type="ECO:0000256" key="1">
    <source>
        <dbReference type="SAM" id="Phobius"/>
    </source>
</evidence>